<evidence type="ECO:0000256" key="2">
    <source>
        <dbReference type="ARBA" id="ARBA00023002"/>
    </source>
</evidence>
<dbReference type="FunFam" id="3.40.50.1970:FF:000003">
    <property type="entry name" value="Alcohol dehydrogenase, iron-containing"/>
    <property type="match status" value="1"/>
</dbReference>
<dbReference type="Gene3D" id="1.20.1090.10">
    <property type="entry name" value="Dehydroquinate synthase-like - alpha domain"/>
    <property type="match status" value="1"/>
</dbReference>
<dbReference type="PROSITE" id="PS00913">
    <property type="entry name" value="ADH_IRON_1"/>
    <property type="match status" value="1"/>
</dbReference>
<reference evidence="6" key="1">
    <citation type="submission" date="2021-01" db="EMBL/GenBank/DDBJ databases">
        <title>Whole genome shotgun sequence of Planosporangium mesophilum NBRC 109066.</title>
        <authorList>
            <person name="Komaki H."/>
            <person name="Tamura T."/>
        </authorList>
    </citation>
    <scope>NUCLEOTIDE SEQUENCE</scope>
    <source>
        <strain evidence="6">NBRC 109066</strain>
    </source>
</reference>
<dbReference type="GO" id="GO:0046872">
    <property type="term" value="F:metal ion binding"/>
    <property type="evidence" value="ECO:0007669"/>
    <property type="project" value="InterPro"/>
</dbReference>
<feature type="domain" description="Fe-containing alcohol dehydrogenase-like C-terminal" evidence="5">
    <location>
        <begin position="190"/>
        <end position="398"/>
    </location>
</feature>
<sequence length="409" mass="42362">MDNVDFGVLRLPAQVLVGPGSVRSVAGLAASVGTRVFVCTDGVMVATPEFAALRGDLERAGLTVEVYSEGVAELPLTTVDDCLERARRAAPDLVLGYGGGSSLDLAKVTALLLRHPGPLSGYYGENRVPGPVVPLIAVPTTAGTGSEVTPVAVVTDPGRELKVGVSSPYLIPTYAVCDPLLTHGCPPRVTAHSGIDAFAHAVESFTSARRGPEWGGTLGVFVGSNRLTAPLSLQAAGLIARHLPRAVRDPGDAQARESMTYGSVCAGMAFGVAGTHLAHAVQYPVGAATKTPHGLGVGLLLPYALQLCRDARLPELAALARATGAADSGDEAKDAQTMIDSVDALRDTLGIPATLADLGVERHELDRLAEQAMTVTRLVNNTPVPVDAATMRRFVEAAWSGDRMSLVAS</sequence>
<dbReference type="EMBL" id="BOON01000040">
    <property type="protein sequence ID" value="GII24743.1"/>
    <property type="molecule type" value="Genomic_DNA"/>
</dbReference>
<evidence type="ECO:0000259" key="5">
    <source>
        <dbReference type="Pfam" id="PF25137"/>
    </source>
</evidence>
<feature type="domain" description="Alcohol dehydrogenase iron-type/glycerol dehydrogenase GldA" evidence="4">
    <location>
        <begin position="12"/>
        <end position="179"/>
    </location>
</feature>
<evidence type="ECO:0000259" key="4">
    <source>
        <dbReference type="Pfam" id="PF00465"/>
    </source>
</evidence>
<evidence type="ECO:0000313" key="6">
    <source>
        <dbReference type="EMBL" id="GII24743.1"/>
    </source>
</evidence>
<dbReference type="Gene3D" id="3.40.50.1970">
    <property type="match status" value="1"/>
</dbReference>
<dbReference type="Proteomes" id="UP000599074">
    <property type="component" value="Unassembled WGS sequence"/>
</dbReference>
<dbReference type="InterPro" id="IPR018211">
    <property type="entry name" value="ADH_Fe_CS"/>
</dbReference>
<accession>A0A8J3TDF3</accession>
<dbReference type="Pfam" id="PF25137">
    <property type="entry name" value="ADH_Fe_C"/>
    <property type="match status" value="1"/>
</dbReference>
<dbReference type="Pfam" id="PF00465">
    <property type="entry name" value="Fe-ADH"/>
    <property type="match status" value="1"/>
</dbReference>
<keyword evidence="7" id="KW-1185">Reference proteome</keyword>
<dbReference type="CDD" id="cd08191">
    <property type="entry name" value="Fe-ADH-like"/>
    <property type="match status" value="1"/>
</dbReference>
<dbReference type="SUPFAM" id="SSF56796">
    <property type="entry name" value="Dehydroquinate synthase-like"/>
    <property type="match status" value="1"/>
</dbReference>
<evidence type="ECO:0000313" key="7">
    <source>
        <dbReference type="Proteomes" id="UP000599074"/>
    </source>
</evidence>
<comment type="similarity">
    <text evidence="1">Belongs to the iron-containing alcohol dehydrogenase family.</text>
</comment>
<proteinExistence type="inferred from homology"/>
<dbReference type="PANTHER" id="PTHR11496">
    <property type="entry name" value="ALCOHOL DEHYDROGENASE"/>
    <property type="match status" value="1"/>
</dbReference>
<name>A0A8J3TDF3_9ACTN</name>
<dbReference type="AlphaFoldDB" id="A0A8J3TDF3"/>
<gene>
    <name evidence="6" type="ORF">Pme01_43400</name>
</gene>
<comment type="caution">
    <text evidence="6">The sequence shown here is derived from an EMBL/GenBank/DDBJ whole genome shotgun (WGS) entry which is preliminary data.</text>
</comment>
<dbReference type="GO" id="GO:0004022">
    <property type="term" value="F:alcohol dehydrogenase (NAD+) activity"/>
    <property type="evidence" value="ECO:0007669"/>
    <property type="project" value="TreeGrafter"/>
</dbReference>
<keyword evidence="2" id="KW-0560">Oxidoreductase</keyword>
<dbReference type="InterPro" id="IPR039697">
    <property type="entry name" value="Alcohol_dehydrogenase_Fe"/>
</dbReference>
<dbReference type="InterPro" id="IPR056798">
    <property type="entry name" value="ADH_Fe_C"/>
</dbReference>
<keyword evidence="3" id="KW-0520">NAD</keyword>
<dbReference type="InterPro" id="IPR001670">
    <property type="entry name" value="ADH_Fe/GldA"/>
</dbReference>
<evidence type="ECO:0000256" key="1">
    <source>
        <dbReference type="ARBA" id="ARBA00007358"/>
    </source>
</evidence>
<organism evidence="6 7">
    <name type="scientific">Planosporangium mesophilum</name>
    <dbReference type="NCBI Taxonomy" id="689768"/>
    <lineage>
        <taxon>Bacteria</taxon>
        <taxon>Bacillati</taxon>
        <taxon>Actinomycetota</taxon>
        <taxon>Actinomycetes</taxon>
        <taxon>Micromonosporales</taxon>
        <taxon>Micromonosporaceae</taxon>
        <taxon>Planosporangium</taxon>
    </lineage>
</organism>
<dbReference type="PANTHER" id="PTHR11496:SF102">
    <property type="entry name" value="ALCOHOL DEHYDROGENASE 4"/>
    <property type="match status" value="1"/>
</dbReference>
<protein>
    <submittedName>
        <fullName evidence="6">Alcohol dehydrogenase</fullName>
    </submittedName>
</protein>
<evidence type="ECO:0000256" key="3">
    <source>
        <dbReference type="ARBA" id="ARBA00023027"/>
    </source>
</evidence>
<dbReference type="RefSeq" id="WP_239088373.1">
    <property type="nucleotide sequence ID" value="NZ_BOON01000040.1"/>
</dbReference>